<reference evidence="2" key="1">
    <citation type="journal article" date="2020" name="mSystems">
        <title>Genome- and Community-Level Interaction Insights into Carbon Utilization and Element Cycling Functions of Hydrothermarchaeota in Hydrothermal Sediment.</title>
        <authorList>
            <person name="Zhou Z."/>
            <person name="Liu Y."/>
            <person name="Xu W."/>
            <person name="Pan J."/>
            <person name="Luo Z.H."/>
            <person name="Li M."/>
        </authorList>
    </citation>
    <scope>NUCLEOTIDE SEQUENCE [LARGE SCALE GENOMIC DNA]</scope>
    <source>
        <strain evidence="2">HyVt-443</strain>
    </source>
</reference>
<dbReference type="Gene3D" id="1.10.3210.10">
    <property type="entry name" value="Hypothetical protein af1432"/>
    <property type="match status" value="1"/>
</dbReference>
<accession>A0A831W2B7</accession>
<dbReference type="PANTHER" id="PTHR33525:SF6">
    <property type="entry name" value="HDOD DOMAIN-CONTAINING PROTEIN"/>
    <property type="match status" value="1"/>
</dbReference>
<dbReference type="EMBL" id="DRKP01000040">
    <property type="protein sequence ID" value="HEB95389.1"/>
    <property type="molecule type" value="Genomic_DNA"/>
</dbReference>
<comment type="caution">
    <text evidence="2">The sequence shown here is derived from an EMBL/GenBank/DDBJ whole genome shotgun (WGS) entry which is preliminary data.</text>
</comment>
<gene>
    <name evidence="2" type="ORF">ENI96_03020</name>
</gene>
<dbReference type="AlphaFoldDB" id="A0A831W2B7"/>
<dbReference type="SUPFAM" id="SSF109604">
    <property type="entry name" value="HD-domain/PDEase-like"/>
    <property type="match status" value="1"/>
</dbReference>
<proteinExistence type="predicted"/>
<dbReference type="Proteomes" id="UP000886251">
    <property type="component" value="Unassembled WGS sequence"/>
</dbReference>
<dbReference type="InterPro" id="IPR013976">
    <property type="entry name" value="HDOD"/>
</dbReference>
<evidence type="ECO:0000313" key="2">
    <source>
        <dbReference type="EMBL" id="HEB95389.1"/>
    </source>
</evidence>
<dbReference type="InterPro" id="IPR052340">
    <property type="entry name" value="RNase_Y/CdgJ"/>
</dbReference>
<organism evidence="2">
    <name type="scientific">Sedimenticola thiotaurini</name>
    <dbReference type="NCBI Taxonomy" id="1543721"/>
    <lineage>
        <taxon>Bacteria</taxon>
        <taxon>Pseudomonadati</taxon>
        <taxon>Pseudomonadota</taxon>
        <taxon>Gammaproteobacteria</taxon>
        <taxon>Chromatiales</taxon>
        <taxon>Sedimenticolaceae</taxon>
        <taxon>Sedimenticola</taxon>
    </lineage>
</organism>
<dbReference type="PANTHER" id="PTHR33525">
    <property type="match status" value="1"/>
</dbReference>
<evidence type="ECO:0000259" key="1">
    <source>
        <dbReference type="PROSITE" id="PS51833"/>
    </source>
</evidence>
<feature type="domain" description="HDOD" evidence="1">
    <location>
        <begin position="18"/>
        <end position="212"/>
    </location>
</feature>
<dbReference type="PROSITE" id="PS51833">
    <property type="entry name" value="HDOD"/>
    <property type="match status" value="1"/>
</dbReference>
<protein>
    <submittedName>
        <fullName evidence="2">HDOD domain-containing protein</fullName>
    </submittedName>
</protein>
<name>A0A831W2B7_9GAMM</name>
<sequence length="283" mass="31522">MIDPATISGEQLQKRYYVPPQPEILQRLLQIKESPEPDVISAANLVAADVGLASAVLRTINSPYFGMRGRVADIRQAAVLLGTDALFNLVTVYQLRQALQLPACLQLGRFWDTSSETARTCVRVGRMRGIPIPKEELYALGLFHDCGIPLMAQLHPDYREVLAWINTDYERSATAIERERYGNDHSVLGFVVATTWGLPSHIAGAILQNHERDLWDLSRDDTLKTLVAVLKWSQNLVDRAHRGCDNPDWAHHRDGVCRTLGMDEEELESPLPVAPPSQAGGHC</sequence>
<dbReference type="Pfam" id="PF08668">
    <property type="entry name" value="HDOD"/>
    <property type="match status" value="1"/>
</dbReference>